<keyword evidence="9" id="KW-0464">Manganese</keyword>
<evidence type="ECO:0000256" key="8">
    <source>
        <dbReference type="PIRSR" id="PIRSR005091-1"/>
    </source>
</evidence>
<keyword evidence="5 11" id="KW-1133">Transmembrane helix</keyword>
<dbReference type="PIRSF" id="PIRSF005091">
    <property type="entry name" value="Mmb_sulf_HI1246"/>
    <property type="match status" value="1"/>
</dbReference>
<dbReference type="GO" id="GO:0046872">
    <property type="term" value="F:metal ion binding"/>
    <property type="evidence" value="ECO:0007669"/>
    <property type="project" value="UniProtKB-KW"/>
</dbReference>
<evidence type="ECO:0000256" key="1">
    <source>
        <dbReference type="ARBA" id="ARBA00004651"/>
    </source>
</evidence>
<evidence type="ECO:0000259" key="12">
    <source>
        <dbReference type="Pfam" id="PF00884"/>
    </source>
</evidence>
<evidence type="ECO:0000256" key="10">
    <source>
        <dbReference type="PIRSR" id="PIRSR005091-3"/>
    </source>
</evidence>
<keyword evidence="14" id="KW-1185">Reference proteome</keyword>
<evidence type="ECO:0000256" key="6">
    <source>
        <dbReference type="ARBA" id="ARBA00023136"/>
    </source>
</evidence>
<comment type="similarity">
    <text evidence="2 7">Belongs to the LTA synthase family.</text>
</comment>
<dbReference type="SUPFAM" id="SSF53649">
    <property type="entry name" value="Alkaline phosphatase-like"/>
    <property type="match status" value="1"/>
</dbReference>
<dbReference type="InterPro" id="IPR017850">
    <property type="entry name" value="Alkaline_phosphatase_core_sf"/>
</dbReference>
<evidence type="ECO:0000313" key="14">
    <source>
        <dbReference type="Proteomes" id="UP000199017"/>
    </source>
</evidence>
<feature type="binding site" evidence="10">
    <location>
        <position position="292"/>
    </location>
    <ligand>
        <name>Mn(2+)</name>
        <dbReference type="ChEBI" id="CHEBI:29035"/>
    </ligand>
</feature>
<dbReference type="Gene3D" id="3.40.720.10">
    <property type="entry name" value="Alkaline Phosphatase, subunit A"/>
    <property type="match status" value="1"/>
</dbReference>
<feature type="transmembrane region" description="Helical" evidence="11">
    <location>
        <begin position="117"/>
        <end position="133"/>
    </location>
</feature>
<evidence type="ECO:0000256" key="4">
    <source>
        <dbReference type="ARBA" id="ARBA00022692"/>
    </source>
</evidence>
<evidence type="ECO:0000256" key="3">
    <source>
        <dbReference type="ARBA" id="ARBA00022475"/>
    </source>
</evidence>
<dbReference type="OrthoDB" id="5901192at2"/>
<dbReference type="GO" id="GO:0016740">
    <property type="term" value="F:transferase activity"/>
    <property type="evidence" value="ECO:0007669"/>
    <property type="project" value="UniProtKB-KW"/>
</dbReference>
<feature type="transmembrane region" description="Helical" evidence="11">
    <location>
        <begin position="9"/>
        <end position="29"/>
    </location>
</feature>
<feature type="binding site" evidence="10">
    <location>
        <position position="250"/>
    </location>
    <ligand>
        <name>Mn(2+)</name>
        <dbReference type="ChEBI" id="CHEBI:29035"/>
    </ligand>
</feature>
<dbReference type="AlphaFoldDB" id="A0A1G8FTA4"/>
<dbReference type="PANTHER" id="PTHR47371">
    <property type="entry name" value="LIPOTEICHOIC ACID SYNTHASE"/>
    <property type="match status" value="1"/>
</dbReference>
<feature type="transmembrane region" description="Helical" evidence="11">
    <location>
        <begin position="66"/>
        <end position="83"/>
    </location>
</feature>
<keyword evidence="13" id="KW-0808">Transferase</keyword>
<dbReference type="EMBL" id="FNDU01000003">
    <property type="protein sequence ID" value="SDH85331.1"/>
    <property type="molecule type" value="Genomic_DNA"/>
</dbReference>
<name>A0A1G8FTA4_9BACI</name>
<feature type="binding site" evidence="10">
    <location>
        <position position="467"/>
    </location>
    <ligand>
        <name>Mn(2+)</name>
        <dbReference type="ChEBI" id="CHEBI:29035"/>
    </ligand>
</feature>
<evidence type="ECO:0000256" key="11">
    <source>
        <dbReference type="SAM" id="Phobius"/>
    </source>
</evidence>
<dbReference type="Gene3D" id="3.30.1120.170">
    <property type="match status" value="1"/>
</dbReference>
<feature type="binding site" evidence="9">
    <location>
        <position position="407"/>
    </location>
    <ligand>
        <name>substrate</name>
    </ligand>
</feature>
<sequence>MKSLFNRQMWLYILLIYLKTILVTLVLFQTVPSTWFQWFTFMLNPIIFLFLVFSFGLFFNQKWQHVTFFIISLLVSIVLYSNAVHYREFSDLITVPMLAMSANMGDLSTSIVKLIRWYDIFLFLDLLIILWFLNRKSVQLPVQTLAFRQWRGAAVFIAVFMVISTFLSQTASIENVRHSFDRQRLVSALGLYNYYIYDTFMFMKSQASSTFAKEDDWEPIDKHIENHEVETNKEYFGAAKDRNIVVISLESFESFVIGNTVDGKELTPNLNQLIDESYYFKNFYHQTGQGKTSDAEFLINTSLYPAGSGAVFLKHPDNKIEGLPDILSSRGYSTASFHANDRSFYNREDMYDTLGYDKYFSKSYYDISEDDEVGWGMKDEAFFDQAIDHLHGLDEPFYGTFLTLTNHFPYELEEEDRFIEPLDSESEVLNNYVSTVRYTDEAIGNFIEKLKDNNMYENTMFVIYGDHYGIADSHNDAMGEFLNKEIDAYENAKLQRVPLIIHIPGMEGKTLDVVSGQVDVMPTILNLLGISVDDYTMFGRDLFSEEREDFVVFRDGSVIDEEVIYTADTCYDRENGEEISMDHCNEAVDKGNNELYYSDKIVYGDLFRYR</sequence>
<dbReference type="Pfam" id="PF00884">
    <property type="entry name" value="Sulfatase"/>
    <property type="match status" value="1"/>
</dbReference>
<dbReference type="InterPro" id="IPR050448">
    <property type="entry name" value="OpgB/LTA_synthase_biosynth"/>
</dbReference>
<protein>
    <submittedName>
        <fullName evidence="13">Phosphoglycerol transferase MdoB</fullName>
    </submittedName>
</protein>
<evidence type="ECO:0000256" key="2">
    <source>
        <dbReference type="ARBA" id="ARBA00009983"/>
    </source>
</evidence>
<gene>
    <name evidence="13" type="ORF">SAMN05216352_10374</name>
</gene>
<feature type="active site" evidence="8">
    <location>
        <position position="292"/>
    </location>
</feature>
<evidence type="ECO:0000256" key="9">
    <source>
        <dbReference type="PIRSR" id="PIRSR005091-2"/>
    </source>
</evidence>
<proteinExistence type="inferred from homology"/>
<feature type="domain" description="Sulfatase N-terminal" evidence="12">
    <location>
        <begin position="242"/>
        <end position="530"/>
    </location>
</feature>
<organism evidence="13 14">
    <name type="scientific">Alteribacillus bidgolensis</name>
    <dbReference type="NCBI Taxonomy" id="930129"/>
    <lineage>
        <taxon>Bacteria</taxon>
        <taxon>Bacillati</taxon>
        <taxon>Bacillota</taxon>
        <taxon>Bacilli</taxon>
        <taxon>Bacillales</taxon>
        <taxon>Bacillaceae</taxon>
        <taxon>Alteribacillus</taxon>
    </lineage>
</organism>
<keyword evidence="9" id="KW-0479">Metal-binding</keyword>
<feature type="transmembrane region" description="Helical" evidence="11">
    <location>
        <begin position="35"/>
        <end position="59"/>
    </location>
</feature>
<evidence type="ECO:0000256" key="5">
    <source>
        <dbReference type="ARBA" id="ARBA00022989"/>
    </source>
</evidence>
<keyword evidence="4 11" id="KW-0812">Transmembrane</keyword>
<keyword evidence="3 7" id="KW-1003">Cell membrane</keyword>
<dbReference type="RefSeq" id="WP_091582306.1">
    <property type="nucleotide sequence ID" value="NZ_FNDU01000003.1"/>
</dbReference>
<evidence type="ECO:0000313" key="13">
    <source>
        <dbReference type="EMBL" id="SDH85331.1"/>
    </source>
</evidence>
<evidence type="ECO:0000256" key="7">
    <source>
        <dbReference type="PIRNR" id="PIRNR005091"/>
    </source>
</evidence>
<keyword evidence="6 7" id="KW-0472">Membrane</keyword>
<dbReference type="STRING" id="930129.SAMN05216352_10374"/>
<feature type="transmembrane region" description="Helical" evidence="11">
    <location>
        <begin position="153"/>
        <end position="173"/>
    </location>
</feature>
<accession>A0A1G8FTA4</accession>
<dbReference type="GO" id="GO:0005886">
    <property type="term" value="C:plasma membrane"/>
    <property type="evidence" value="ECO:0007669"/>
    <property type="project" value="UniProtKB-SubCell"/>
</dbReference>
<dbReference type="CDD" id="cd16015">
    <property type="entry name" value="LTA_synthase"/>
    <property type="match status" value="1"/>
</dbReference>
<dbReference type="InterPro" id="IPR012160">
    <property type="entry name" value="LtaS-like"/>
</dbReference>
<dbReference type="InterPro" id="IPR000917">
    <property type="entry name" value="Sulfatase_N"/>
</dbReference>
<dbReference type="Proteomes" id="UP000199017">
    <property type="component" value="Unassembled WGS sequence"/>
</dbReference>
<reference evidence="13 14" key="1">
    <citation type="submission" date="2016-10" db="EMBL/GenBank/DDBJ databases">
        <authorList>
            <person name="de Groot N.N."/>
        </authorList>
    </citation>
    <scope>NUCLEOTIDE SEQUENCE [LARGE SCALE GENOMIC DNA]</scope>
    <source>
        <strain evidence="14">P4B,CCM 7963,CECT 7998,DSM 25260,IBRC-M 10614,KCTC 13821</strain>
    </source>
</reference>
<feature type="binding site" evidence="10">
    <location>
        <position position="466"/>
    </location>
    <ligand>
        <name>Mn(2+)</name>
        <dbReference type="ChEBI" id="CHEBI:29035"/>
    </ligand>
</feature>
<comment type="subcellular location">
    <subcellularLocation>
        <location evidence="1">Cell membrane</location>
        <topology evidence="1">Multi-pass membrane protein</topology>
    </subcellularLocation>
</comment>
<dbReference type="PANTHER" id="PTHR47371:SF1">
    <property type="entry name" value="LIPOTEICHOIC ACID SYNTHASE-LIKE YQGS"/>
    <property type="match status" value="1"/>
</dbReference>